<proteinExistence type="inferred from homology"/>
<evidence type="ECO:0000256" key="4">
    <source>
        <dbReference type="PIRSR" id="PIRSR006806-1"/>
    </source>
</evidence>
<dbReference type="InterPro" id="IPR002698">
    <property type="entry name" value="FTHF_cligase"/>
</dbReference>
<comment type="similarity">
    <text evidence="1 5">Belongs to the 5-formyltetrahydrofolate cyclo-ligase family.</text>
</comment>
<feature type="binding site" evidence="4">
    <location>
        <position position="60"/>
    </location>
    <ligand>
        <name>substrate</name>
    </ligand>
</feature>
<dbReference type="Proteomes" id="UP000215383">
    <property type="component" value="Chromosome 1"/>
</dbReference>
<comment type="cofactor">
    <cofactor evidence="5">
        <name>Mg(2+)</name>
        <dbReference type="ChEBI" id="CHEBI:18420"/>
    </cofactor>
</comment>
<dbReference type="Pfam" id="PF01812">
    <property type="entry name" value="5-FTHF_cyc-lig"/>
    <property type="match status" value="1"/>
</dbReference>
<dbReference type="GO" id="GO:0046872">
    <property type="term" value="F:metal ion binding"/>
    <property type="evidence" value="ECO:0007669"/>
    <property type="project" value="UniProtKB-KW"/>
</dbReference>
<comment type="catalytic activity">
    <reaction evidence="5">
        <text>(6S)-5-formyl-5,6,7,8-tetrahydrofolate + ATP = (6R)-5,10-methenyltetrahydrofolate + ADP + phosphate</text>
        <dbReference type="Rhea" id="RHEA:10488"/>
        <dbReference type="ChEBI" id="CHEBI:30616"/>
        <dbReference type="ChEBI" id="CHEBI:43474"/>
        <dbReference type="ChEBI" id="CHEBI:57455"/>
        <dbReference type="ChEBI" id="CHEBI:57457"/>
        <dbReference type="ChEBI" id="CHEBI:456216"/>
        <dbReference type="EC" id="6.3.3.2"/>
    </reaction>
</comment>
<name>A0A239T7P4_9FIRM</name>
<keyword evidence="5" id="KW-0460">Magnesium</keyword>
<evidence type="ECO:0000256" key="2">
    <source>
        <dbReference type="ARBA" id="ARBA00022741"/>
    </source>
</evidence>
<feature type="binding site" evidence="4">
    <location>
        <begin position="140"/>
        <end position="148"/>
    </location>
    <ligand>
        <name>ATP</name>
        <dbReference type="ChEBI" id="CHEBI:30616"/>
    </ligand>
</feature>
<dbReference type="GeneID" id="78506083"/>
<reference evidence="6 7" key="1">
    <citation type="submission" date="2017-06" db="EMBL/GenBank/DDBJ databases">
        <authorList>
            <consortium name="Pathogen Informatics"/>
        </authorList>
    </citation>
    <scope>NUCLEOTIDE SEQUENCE [LARGE SCALE GENOMIC DNA]</scope>
    <source>
        <strain evidence="6 7">NCTC10570</strain>
    </source>
</reference>
<protein>
    <recommendedName>
        <fullName evidence="5">5-formyltetrahydrofolate cyclo-ligase</fullName>
        <ecNumber evidence="5">6.3.3.2</ecNumber>
    </recommendedName>
</protein>
<dbReference type="eggNOG" id="COG0212">
    <property type="taxonomic scope" value="Bacteria"/>
</dbReference>
<dbReference type="InterPro" id="IPR024185">
    <property type="entry name" value="FTHF_cligase-like_sf"/>
</dbReference>
<sequence length="194" mass="22112">MQTQLTKNKKTQRKFFLEQRRALCTSDREMYSKQIIQKVINSAQYQKSTVCFLFAAMKDEVQTKELILDALRAGKRVCLPYITDKKNGLMEATEISSFDELIVGAYGILSVNENNLRFVNPQDIDFILVPGVGFDKRGYRLGMGGGFYDRYLPKAINAYLTAVIYNCQLADTVVIDEYDAKVDAIFTEKESIIL</sequence>
<keyword evidence="7" id="KW-1185">Reference proteome</keyword>
<dbReference type="AlphaFoldDB" id="A0A239T7P4"/>
<dbReference type="Gene3D" id="3.40.50.10420">
    <property type="entry name" value="NagB/RpiA/CoA transferase-like"/>
    <property type="match status" value="1"/>
</dbReference>
<dbReference type="GO" id="GO:0035999">
    <property type="term" value="P:tetrahydrofolate interconversion"/>
    <property type="evidence" value="ECO:0007669"/>
    <property type="project" value="TreeGrafter"/>
</dbReference>
<keyword evidence="5" id="KW-0479">Metal-binding</keyword>
<dbReference type="PANTHER" id="PTHR23407:SF1">
    <property type="entry name" value="5-FORMYLTETRAHYDROFOLATE CYCLO-LIGASE"/>
    <property type="match status" value="1"/>
</dbReference>
<keyword evidence="2 4" id="KW-0547">Nucleotide-binding</keyword>
<dbReference type="GO" id="GO:0005524">
    <property type="term" value="F:ATP binding"/>
    <property type="evidence" value="ECO:0007669"/>
    <property type="project" value="UniProtKB-KW"/>
</dbReference>
<evidence type="ECO:0000256" key="5">
    <source>
        <dbReference type="RuleBase" id="RU361279"/>
    </source>
</evidence>
<evidence type="ECO:0000256" key="3">
    <source>
        <dbReference type="ARBA" id="ARBA00022840"/>
    </source>
</evidence>
<dbReference type="RefSeq" id="WP_027889535.1">
    <property type="nucleotide sequence ID" value="NZ_JACJJR010000015.1"/>
</dbReference>
<dbReference type="NCBIfam" id="TIGR02727">
    <property type="entry name" value="MTHFS_bact"/>
    <property type="match status" value="1"/>
</dbReference>
<gene>
    <name evidence="6" type="primary">ygfA</name>
    <name evidence="6" type="ORF">SAMEA4364220_00036</name>
</gene>
<accession>A0A239T7P4</accession>
<dbReference type="PIRSF" id="PIRSF006806">
    <property type="entry name" value="FTHF_cligase"/>
    <property type="match status" value="1"/>
</dbReference>
<keyword evidence="3 4" id="KW-0067">ATP-binding</keyword>
<evidence type="ECO:0000313" key="6">
    <source>
        <dbReference type="EMBL" id="SNU93606.1"/>
    </source>
</evidence>
<feature type="binding site" evidence="4">
    <location>
        <begin position="9"/>
        <end position="13"/>
    </location>
    <ligand>
        <name>ATP</name>
        <dbReference type="ChEBI" id="CHEBI:30616"/>
    </ligand>
</feature>
<dbReference type="EC" id="6.3.3.2" evidence="5"/>
<dbReference type="GO" id="GO:0009396">
    <property type="term" value="P:folic acid-containing compound biosynthetic process"/>
    <property type="evidence" value="ECO:0007669"/>
    <property type="project" value="TreeGrafter"/>
</dbReference>
<evidence type="ECO:0000256" key="1">
    <source>
        <dbReference type="ARBA" id="ARBA00010638"/>
    </source>
</evidence>
<dbReference type="GO" id="GO:0030272">
    <property type="term" value="F:5-formyltetrahydrofolate cyclo-ligase activity"/>
    <property type="evidence" value="ECO:0007669"/>
    <property type="project" value="UniProtKB-EC"/>
</dbReference>
<organism evidence="6 7">
    <name type="scientific">Megamonas hypermegale</name>
    <dbReference type="NCBI Taxonomy" id="158847"/>
    <lineage>
        <taxon>Bacteria</taxon>
        <taxon>Bacillati</taxon>
        <taxon>Bacillota</taxon>
        <taxon>Negativicutes</taxon>
        <taxon>Selenomonadales</taxon>
        <taxon>Selenomonadaceae</taxon>
        <taxon>Megamonas</taxon>
    </lineage>
</organism>
<dbReference type="SUPFAM" id="SSF100950">
    <property type="entry name" value="NagB/RpiA/CoA transferase-like"/>
    <property type="match status" value="1"/>
</dbReference>
<dbReference type="OrthoDB" id="9801938at2"/>
<evidence type="ECO:0000313" key="7">
    <source>
        <dbReference type="Proteomes" id="UP000215383"/>
    </source>
</evidence>
<dbReference type="PANTHER" id="PTHR23407">
    <property type="entry name" value="ATPASE INHIBITOR/5-FORMYLTETRAHYDROFOLATE CYCLO-LIGASE"/>
    <property type="match status" value="1"/>
</dbReference>
<keyword evidence="6" id="KW-0436">Ligase</keyword>
<dbReference type="EMBL" id="LT906446">
    <property type="protein sequence ID" value="SNU93606.1"/>
    <property type="molecule type" value="Genomic_DNA"/>
</dbReference>
<dbReference type="InterPro" id="IPR037171">
    <property type="entry name" value="NagB/RpiA_transferase-like"/>
</dbReference>